<dbReference type="AlphaFoldDB" id="A0A4U3B1H1"/>
<dbReference type="EMBL" id="SZON01000641">
    <property type="protein sequence ID" value="TKI94728.1"/>
    <property type="molecule type" value="Genomic_DNA"/>
</dbReference>
<dbReference type="Proteomes" id="UP000305222">
    <property type="component" value="Unassembled WGS sequence"/>
</dbReference>
<sequence length="166" mass="19771">MNIVEALRKEADYKKRDRDEYVREKIEDLFHLASPFVPKVSHHRELQYWGIHPSLKKELQEELIQEMFKEKDTVHEAFSPFEVICYRAHYGLSLQDFPKLSSGHIANGFMNDKGDYFQSYYRRVNKLNSKKSSLTPHLDKYWHLPAFMPDLNATQTKLDYDKCNRA</sequence>
<name>A0A4U3B1H1_9BACI</name>
<organism evidence="1 2">
    <name type="scientific">Bacillus wiedmannii</name>
    <dbReference type="NCBI Taxonomy" id="1890302"/>
    <lineage>
        <taxon>Bacteria</taxon>
        <taxon>Bacillati</taxon>
        <taxon>Bacillota</taxon>
        <taxon>Bacilli</taxon>
        <taxon>Bacillales</taxon>
        <taxon>Bacillaceae</taxon>
        <taxon>Bacillus</taxon>
        <taxon>Bacillus cereus group</taxon>
    </lineage>
</organism>
<gene>
    <name evidence="1" type="ORF">FC699_14935</name>
</gene>
<accession>A0A4U3B1H1</accession>
<feature type="non-terminal residue" evidence="1">
    <location>
        <position position="166"/>
    </location>
</feature>
<proteinExistence type="predicted"/>
<evidence type="ECO:0000313" key="2">
    <source>
        <dbReference type="Proteomes" id="UP000305222"/>
    </source>
</evidence>
<evidence type="ECO:0000313" key="1">
    <source>
        <dbReference type="EMBL" id="TKI94728.1"/>
    </source>
</evidence>
<reference evidence="1 2" key="1">
    <citation type="journal article" date="2019" name="Environ. Microbiol.">
        <title>An active ?-lactamase is a part of an orchestrated cell wall stress resistance network of Bacillus subtilis and related rhizosphere species.</title>
        <authorList>
            <person name="Bucher T."/>
            <person name="Keren-Paz A."/>
            <person name="Hausser J."/>
            <person name="Olender T."/>
            <person name="Cytryn E."/>
            <person name="Kolodkin-Gal I."/>
        </authorList>
    </citation>
    <scope>NUCLEOTIDE SEQUENCE [LARGE SCALE GENOMIC DNA]</scope>
    <source>
        <strain evidence="1 2">I5</strain>
    </source>
</reference>
<comment type="caution">
    <text evidence="1">The sequence shown here is derived from an EMBL/GenBank/DDBJ whole genome shotgun (WGS) entry which is preliminary data.</text>
</comment>
<protein>
    <submittedName>
        <fullName evidence="1">Uncharacterized protein</fullName>
    </submittedName>
</protein>